<gene>
    <name evidence="1" type="ORF">GCM10011489_21660</name>
</gene>
<proteinExistence type="predicted"/>
<reference evidence="1" key="2">
    <citation type="submission" date="2020-09" db="EMBL/GenBank/DDBJ databases">
        <authorList>
            <person name="Sun Q."/>
            <person name="Zhou Y."/>
        </authorList>
    </citation>
    <scope>NUCLEOTIDE SEQUENCE</scope>
    <source>
        <strain evidence="1">CGMCC 1.12827</strain>
    </source>
</reference>
<name>A0A916WVF8_9ACTN</name>
<organism evidence="1 2">
    <name type="scientific">Gordonia jinhuaensis</name>
    <dbReference type="NCBI Taxonomy" id="1517702"/>
    <lineage>
        <taxon>Bacteria</taxon>
        <taxon>Bacillati</taxon>
        <taxon>Actinomycetota</taxon>
        <taxon>Actinomycetes</taxon>
        <taxon>Mycobacteriales</taxon>
        <taxon>Gordoniaceae</taxon>
        <taxon>Gordonia</taxon>
    </lineage>
</organism>
<dbReference type="AlphaFoldDB" id="A0A916WVF8"/>
<evidence type="ECO:0000313" key="2">
    <source>
        <dbReference type="Proteomes" id="UP000621454"/>
    </source>
</evidence>
<accession>A0A916WVF8</accession>
<dbReference type="Proteomes" id="UP000621454">
    <property type="component" value="Unassembled WGS sequence"/>
</dbReference>
<reference evidence="1" key="1">
    <citation type="journal article" date="2014" name="Int. J. Syst. Evol. Microbiol.">
        <title>Complete genome sequence of Corynebacterium casei LMG S-19264T (=DSM 44701T), isolated from a smear-ripened cheese.</title>
        <authorList>
            <consortium name="US DOE Joint Genome Institute (JGI-PGF)"/>
            <person name="Walter F."/>
            <person name="Albersmeier A."/>
            <person name="Kalinowski J."/>
            <person name="Ruckert C."/>
        </authorList>
    </citation>
    <scope>NUCLEOTIDE SEQUENCE</scope>
    <source>
        <strain evidence="1">CGMCC 1.12827</strain>
    </source>
</reference>
<evidence type="ECO:0000313" key="1">
    <source>
        <dbReference type="EMBL" id="GGB33186.1"/>
    </source>
</evidence>
<dbReference type="EMBL" id="BMGC01000013">
    <property type="protein sequence ID" value="GGB33186.1"/>
    <property type="molecule type" value="Genomic_DNA"/>
</dbReference>
<keyword evidence="2" id="KW-1185">Reference proteome</keyword>
<protein>
    <submittedName>
        <fullName evidence="1">Uncharacterized protein</fullName>
    </submittedName>
</protein>
<sequence length="147" mass="16024">MTFDDRSDIAPIDHSPSAPFLGAAELGRRWHHLYSPLGFREASVCVGFVRSSALVPPLLELPGSECPNGFHADMLMRRLRGLVAADACDGFAILLSRPGGDRLNAWDTAWSNLLDAAARRHSVLLYGIHRANDNDVISVPTEFDEAA</sequence>
<dbReference type="RefSeq" id="WP_188586603.1">
    <property type="nucleotide sequence ID" value="NZ_BMGC01000013.1"/>
</dbReference>
<comment type="caution">
    <text evidence="1">The sequence shown here is derived from an EMBL/GenBank/DDBJ whole genome shotgun (WGS) entry which is preliminary data.</text>
</comment>